<evidence type="ECO:0000256" key="1">
    <source>
        <dbReference type="ARBA" id="ARBA00004141"/>
    </source>
</evidence>
<dbReference type="OrthoDB" id="9810336at2"/>
<proteinExistence type="predicted"/>
<accession>A0A5C4JRE8</accession>
<feature type="transmembrane region" description="Helical" evidence="5">
    <location>
        <begin position="33"/>
        <end position="52"/>
    </location>
</feature>
<dbReference type="Gene3D" id="2.40.50.140">
    <property type="entry name" value="Nucleic acid-binding proteins"/>
    <property type="match status" value="1"/>
</dbReference>
<evidence type="ECO:0000313" key="8">
    <source>
        <dbReference type="Proteomes" id="UP000307874"/>
    </source>
</evidence>
<keyword evidence="4 5" id="KW-0472">Membrane</keyword>
<dbReference type="PANTHER" id="PTHR33507:SF3">
    <property type="entry name" value="INNER MEMBRANE PROTEIN YBBJ"/>
    <property type="match status" value="1"/>
</dbReference>
<comment type="subcellular location">
    <subcellularLocation>
        <location evidence="1">Membrane</location>
        <topology evidence="1">Multi-pass membrane protein</topology>
    </subcellularLocation>
</comment>
<reference evidence="7 8" key="1">
    <citation type="submission" date="2019-06" db="EMBL/GenBank/DDBJ databases">
        <title>Martelella lutilitoris sp. nov., isolated from a tidal mudflat.</title>
        <authorList>
            <person name="Kim Y.-J."/>
        </authorList>
    </citation>
    <scope>NUCLEOTIDE SEQUENCE [LARGE SCALE GENOMIC DNA]</scope>
    <source>
        <strain evidence="7 8">GH2-6</strain>
    </source>
</reference>
<feature type="domain" description="NfeD-like C-terminal" evidence="6">
    <location>
        <begin position="99"/>
        <end position="153"/>
    </location>
</feature>
<evidence type="ECO:0000313" key="7">
    <source>
        <dbReference type="EMBL" id="TNB47704.1"/>
    </source>
</evidence>
<keyword evidence="8" id="KW-1185">Reference proteome</keyword>
<evidence type="ECO:0000256" key="2">
    <source>
        <dbReference type="ARBA" id="ARBA00022692"/>
    </source>
</evidence>
<name>A0A5C4JRE8_9HYPH</name>
<protein>
    <submittedName>
        <fullName evidence="7">NfeD family protein</fullName>
    </submittedName>
</protein>
<dbReference type="AlphaFoldDB" id="A0A5C4JRE8"/>
<feature type="transmembrane region" description="Helical" evidence="5">
    <location>
        <begin position="58"/>
        <end position="77"/>
    </location>
</feature>
<dbReference type="PANTHER" id="PTHR33507">
    <property type="entry name" value="INNER MEMBRANE PROTEIN YBBJ"/>
    <property type="match status" value="1"/>
</dbReference>
<sequence>MEPMLDFFTAAGPWGWFIAGLLLLVAELILPGVFLMWVGIAAIILGALSLAFWPFGFWGWQLQVLLFAVLSVIAILVGRKILKNRETTSDEPLLNQRAASLVGRTAIVIDAITDGRGRIKLDDTLWVVEGPDLPEGAHVRIVSGDGRRLTVAPVEAP</sequence>
<evidence type="ECO:0000259" key="6">
    <source>
        <dbReference type="Pfam" id="PF01957"/>
    </source>
</evidence>
<feature type="transmembrane region" description="Helical" evidence="5">
    <location>
        <begin position="6"/>
        <end position="26"/>
    </location>
</feature>
<dbReference type="EMBL" id="VCLB01000006">
    <property type="protein sequence ID" value="TNB47704.1"/>
    <property type="molecule type" value="Genomic_DNA"/>
</dbReference>
<dbReference type="InterPro" id="IPR002810">
    <property type="entry name" value="NfeD-like_C"/>
</dbReference>
<organism evidence="7 8">
    <name type="scientific">Martelella lutilitoris</name>
    <dbReference type="NCBI Taxonomy" id="2583532"/>
    <lineage>
        <taxon>Bacteria</taxon>
        <taxon>Pseudomonadati</taxon>
        <taxon>Pseudomonadota</taxon>
        <taxon>Alphaproteobacteria</taxon>
        <taxon>Hyphomicrobiales</taxon>
        <taxon>Aurantimonadaceae</taxon>
        <taxon>Martelella</taxon>
    </lineage>
</organism>
<gene>
    <name evidence="7" type="ORF">FF124_12720</name>
</gene>
<dbReference type="InterPro" id="IPR052165">
    <property type="entry name" value="Membrane_assoc_protease"/>
</dbReference>
<evidence type="ECO:0000256" key="5">
    <source>
        <dbReference type="SAM" id="Phobius"/>
    </source>
</evidence>
<evidence type="ECO:0000256" key="4">
    <source>
        <dbReference type="ARBA" id="ARBA00023136"/>
    </source>
</evidence>
<dbReference type="InterPro" id="IPR012340">
    <property type="entry name" value="NA-bd_OB-fold"/>
</dbReference>
<dbReference type="GO" id="GO:0005886">
    <property type="term" value="C:plasma membrane"/>
    <property type="evidence" value="ECO:0007669"/>
    <property type="project" value="TreeGrafter"/>
</dbReference>
<keyword evidence="3 5" id="KW-1133">Transmembrane helix</keyword>
<dbReference type="Proteomes" id="UP000307874">
    <property type="component" value="Unassembled WGS sequence"/>
</dbReference>
<comment type="caution">
    <text evidence="7">The sequence shown here is derived from an EMBL/GenBank/DDBJ whole genome shotgun (WGS) entry which is preliminary data.</text>
</comment>
<keyword evidence="2 5" id="KW-0812">Transmembrane</keyword>
<dbReference type="Pfam" id="PF01957">
    <property type="entry name" value="NfeD"/>
    <property type="match status" value="1"/>
</dbReference>
<evidence type="ECO:0000256" key="3">
    <source>
        <dbReference type="ARBA" id="ARBA00022989"/>
    </source>
</evidence>